<dbReference type="KEGG" id="aser:Asera_14090"/>
<name>A0A810KYI7_9ACTN</name>
<protein>
    <recommendedName>
        <fullName evidence="1">SnoaL-like domain-containing protein</fullName>
    </recommendedName>
</protein>
<dbReference type="EMBL" id="AP023354">
    <property type="protein sequence ID" value="BCJ27301.1"/>
    <property type="molecule type" value="Genomic_DNA"/>
</dbReference>
<dbReference type="Gene3D" id="3.10.450.50">
    <property type="match status" value="1"/>
</dbReference>
<accession>A0A810KYI7</accession>
<reference evidence="2" key="1">
    <citation type="submission" date="2020-08" db="EMBL/GenBank/DDBJ databases">
        <title>Whole genome shotgun sequence of Actinocatenispora sera NBRC 101916.</title>
        <authorList>
            <person name="Komaki H."/>
            <person name="Tamura T."/>
        </authorList>
    </citation>
    <scope>NUCLEOTIDE SEQUENCE</scope>
    <source>
        <strain evidence="2">NBRC 101916</strain>
    </source>
</reference>
<organism evidence="2 3">
    <name type="scientific">Actinocatenispora sera</name>
    <dbReference type="NCBI Taxonomy" id="390989"/>
    <lineage>
        <taxon>Bacteria</taxon>
        <taxon>Bacillati</taxon>
        <taxon>Actinomycetota</taxon>
        <taxon>Actinomycetes</taxon>
        <taxon>Micromonosporales</taxon>
        <taxon>Micromonosporaceae</taxon>
        <taxon>Actinocatenispora</taxon>
    </lineage>
</organism>
<dbReference type="InterPro" id="IPR032710">
    <property type="entry name" value="NTF2-like_dom_sf"/>
</dbReference>
<dbReference type="Proteomes" id="UP000680750">
    <property type="component" value="Chromosome"/>
</dbReference>
<dbReference type="AlphaFoldDB" id="A0A810KYI7"/>
<dbReference type="InterPro" id="IPR037401">
    <property type="entry name" value="SnoaL-like"/>
</dbReference>
<dbReference type="Pfam" id="PF12680">
    <property type="entry name" value="SnoaL_2"/>
    <property type="match status" value="1"/>
</dbReference>
<proteinExistence type="predicted"/>
<evidence type="ECO:0000313" key="2">
    <source>
        <dbReference type="EMBL" id="BCJ27301.1"/>
    </source>
</evidence>
<sequence length="209" mass="22197">MSETVVVRYRTREDAAAENRRLVEAVFAQLRRERPPGLEYTAVQLDGAEFVHVATTATDPVLPGVEAFGRFQRDLGTRLAAEPEPRKATLLGTYRPAGAAVPVAVAFVEAFGRRDLATVTALLHDDVVFESPRTRLAGAAAVAAAIGEFAEVVTGVDVVAAYGDEDSAVVCHDLHTGPFGTVRTVDHVSVRGGRIAADTVVFDTAQAGR</sequence>
<evidence type="ECO:0000313" key="3">
    <source>
        <dbReference type="Proteomes" id="UP000680750"/>
    </source>
</evidence>
<dbReference type="OrthoDB" id="163010at2"/>
<feature type="domain" description="SnoaL-like" evidence="1">
    <location>
        <begin position="106"/>
        <end position="196"/>
    </location>
</feature>
<keyword evidence="3" id="KW-1185">Reference proteome</keyword>
<evidence type="ECO:0000259" key="1">
    <source>
        <dbReference type="Pfam" id="PF12680"/>
    </source>
</evidence>
<gene>
    <name evidence="2" type="ORF">Asera_14090</name>
</gene>
<dbReference type="RefSeq" id="WP_084131107.1">
    <property type="nucleotide sequence ID" value="NZ_AP023354.1"/>
</dbReference>
<dbReference type="SUPFAM" id="SSF54427">
    <property type="entry name" value="NTF2-like"/>
    <property type="match status" value="1"/>
</dbReference>